<evidence type="ECO:0000313" key="1">
    <source>
        <dbReference type="EMBL" id="VFK45031.1"/>
    </source>
</evidence>
<dbReference type="EMBL" id="CAADFT010000042">
    <property type="protein sequence ID" value="VFK45031.1"/>
    <property type="molecule type" value="Genomic_DNA"/>
</dbReference>
<name>A0A450YU10_9GAMM</name>
<protein>
    <submittedName>
        <fullName evidence="1">Uncharacterized protein</fullName>
    </submittedName>
</protein>
<dbReference type="AlphaFoldDB" id="A0A450YU10"/>
<accession>A0A450YU10</accession>
<proteinExistence type="predicted"/>
<reference evidence="1" key="1">
    <citation type="submission" date="2019-02" db="EMBL/GenBank/DDBJ databases">
        <authorList>
            <person name="Gruber-Vodicka R. H."/>
            <person name="Seah K. B. B."/>
        </authorList>
    </citation>
    <scope>NUCLEOTIDE SEQUENCE</scope>
    <source>
        <strain evidence="1">BECK_BZ125</strain>
    </source>
</reference>
<gene>
    <name evidence="1" type="ORF">BECKTC1821E_GA0114239_104217</name>
</gene>
<sequence length="34" mass="4113">MLKMNTKMFLIVVNLRRYGLHPPRYSSIDIVFRC</sequence>
<organism evidence="1">
    <name type="scientific">Candidatus Kentrum sp. TC</name>
    <dbReference type="NCBI Taxonomy" id="2126339"/>
    <lineage>
        <taxon>Bacteria</taxon>
        <taxon>Pseudomonadati</taxon>
        <taxon>Pseudomonadota</taxon>
        <taxon>Gammaproteobacteria</taxon>
        <taxon>Candidatus Kentrum</taxon>
    </lineage>
</organism>